<dbReference type="VEuPathDB" id="FungiDB:CPSG_05332"/>
<evidence type="ECO:0000256" key="1">
    <source>
        <dbReference type="SAM" id="Coils"/>
    </source>
</evidence>
<accession>E9D564</accession>
<keyword evidence="1" id="KW-0175">Coiled coil</keyword>
<feature type="coiled-coil region" evidence="1">
    <location>
        <begin position="71"/>
        <end position="105"/>
    </location>
</feature>
<evidence type="ECO:0000256" key="2">
    <source>
        <dbReference type="SAM" id="SignalP"/>
    </source>
</evidence>
<feature type="signal peptide" evidence="2">
    <location>
        <begin position="1"/>
        <end position="22"/>
    </location>
</feature>
<organism evidence="4">
    <name type="scientific">Coccidioides posadasii (strain RMSCC 757 / Silveira)</name>
    <name type="common">Valley fever fungus</name>
    <dbReference type="NCBI Taxonomy" id="443226"/>
    <lineage>
        <taxon>Eukaryota</taxon>
        <taxon>Fungi</taxon>
        <taxon>Dikarya</taxon>
        <taxon>Ascomycota</taxon>
        <taxon>Pezizomycotina</taxon>
        <taxon>Eurotiomycetes</taxon>
        <taxon>Eurotiomycetidae</taxon>
        <taxon>Onygenales</taxon>
        <taxon>Onygenaceae</taxon>
        <taxon>Coccidioides</taxon>
    </lineage>
</organism>
<dbReference type="HOGENOM" id="CLU_2223050_0_0_1"/>
<proteinExistence type="predicted"/>
<reference evidence="4" key="1">
    <citation type="journal article" date="2010" name="Genome Res.">
        <title>Population genomic sequencing of Coccidioides fungi reveals recent hybridization and transposon control.</title>
        <authorList>
            <person name="Neafsey D.E."/>
            <person name="Barker B.M."/>
            <person name="Sharpton T.J."/>
            <person name="Stajich J.E."/>
            <person name="Park D.J."/>
            <person name="Whiston E."/>
            <person name="Hung C.-Y."/>
            <person name="McMahan C."/>
            <person name="White J."/>
            <person name="Sykes S."/>
            <person name="Heiman D."/>
            <person name="Young S."/>
            <person name="Zeng Q."/>
            <person name="Abouelleil A."/>
            <person name="Aftuck L."/>
            <person name="Bessette D."/>
            <person name="Brown A."/>
            <person name="FitzGerald M."/>
            <person name="Lui A."/>
            <person name="Macdonald J.P."/>
            <person name="Priest M."/>
            <person name="Orbach M.J."/>
            <person name="Galgiani J.N."/>
            <person name="Kirkland T.N."/>
            <person name="Cole G.T."/>
            <person name="Birren B.W."/>
            <person name="Henn M.R."/>
            <person name="Taylor J.W."/>
            <person name="Rounsley S.D."/>
        </authorList>
    </citation>
    <scope>NUCLEOTIDE SEQUENCE [LARGE SCALE GENOMIC DNA]</scope>
    <source>
        <strain evidence="4">RMSCC 757 / Silveira</strain>
    </source>
</reference>
<reference evidence="4" key="2">
    <citation type="submission" date="2010-03" db="EMBL/GenBank/DDBJ databases">
        <title>The genome sequence of Coccidioides posadasii strain Silveira.</title>
        <authorList>
            <consortium name="The Broad Institute Genome Sequencing Center for Infectious Disease"/>
            <person name="Neafsey D."/>
            <person name="Orbach M."/>
            <person name="Henn M.R."/>
            <person name="Cole G.T."/>
            <person name="Galgiani J."/>
            <person name="Gardner M.J."/>
            <person name="Kirkland T.N."/>
            <person name="Taylor J.W."/>
            <person name="Young S.K."/>
            <person name="Zeng Q."/>
            <person name="Koehrsen M."/>
            <person name="Alvarado L."/>
            <person name="Berlin A."/>
            <person name="Borenstein D."/>
            <person name="Chapman S.B."/>
            <person name="Chen Z."/>
            <person name="Engels R."/>
            <person name="Freedman E."/>
            <person name="Gellesch M."/>
            <person name="Goldberg J."/>
            <person name="Griggs A."/>
            <person name="Gujja S."/>
            <person name="Heilman E."/>
            <person name="Heiman D."/>
            <person name="Howarth C."/>
            <person name="Jen D."/>
            <person name="Larson L."/>
            <person name="Mehta T."/>
            <person name="Neiman D."/>
            <person name="Park D."/>
            <person name="Pearson M."/>
            <person name="Richards J."/>
            <person name="Roberts A."/>
            <person name="Saif S."/>
            <person name="Shea T."/>
            <person name="Shenoy N."/>
            <person name="Sisk P."/>
            <person name="Stolte C."/>
            <person name="Sykes S."/>
            <person name="Walk T."/>
            <person name="White J."/>
            <person name="Yandava C."/>
            <person name="Haas B."/>
            <person name="Nusbaum C."/>
            <person name="Birren B."/>
        </authorList>
    </citation>
    <scope>NUCLEOTIDE SEQUENCE [LARGE SCALE GENOMIC DNA]</scope>
    <source>
        <strain evidence="4">RMSCC 757 / Silveira</strain>
    </source>
</reference>
<sequence>MCKIKWLLRLPELSLIISVLSSKQNLRSKSNSNNRRLSLKTIKSLKEQDANLKLLSSSAKRSRDLRHHTETMSADEEIQRHQVELEDIKERILVLRRAITLLSQQG</sequence>
<dbReference type="Proteomes" id="UP000002497">
    <property type="component" value="Unassembled WGS sequence"/>
</dbReference>
<evidence type="ECO:0000313" key="4">
    <source>
        <dbReference type="Proteomes" id="UP000002497"/>
    </source>
</evidence>
<feature type="chain" id="PRO_5003234605" evidence="2">
    <location>
        <begin position="23"/>
        <end position="106"/>
    </location>
</feature>
<evidence type="ECO:0000313" key="3">
    <source>
        <dbReference type="EMBL" id="EFW18646.1"/>
    </source>
</evidence>
<protein>
    <submittedName>
        <fullName evidence="3">Uncharacterized protein</fullName>
    </submittedName>
</protein>
<dbReference type="EMBL" id="GL636492">
    <property type="protein sequence ID" value="EFW18646.1"/>
    <property type="molecule type" value="Genomic_DNA"/>
</dbReference>
<name>E9D564_COCPS</name>
<keyword evidence="2" id="KW-0732">Signal</keyword>
<keyword evidence="4" id="KW-1185">Reference proteome</keyword>
<gene>
    <name evidence="3" type="ORF">CPSG_05332</name>
</gene>
<dbReference type="AlphaFoldDB" id="E9D564"/>